<feature type="domain" description="DUF8175" evidence="3">
    <location>
        <begin position="66"/>
        <end position="202"/>
    </location>
</feature>
<dbReference type="Proteomes" id="UP000198582">
    <property type="component" value="Unassembled WGS sequence"/>
</dbReference>
<dbReference type="EMBL" id="FOEF01000034">
    <property type="protein sequence ID" value="SEP53986.1"/>
    <property type="molecule type" value="Genomic_DNA"/>
</dbReference>
<evidence type="ECO:0000313" key="4">
    <source>
        <dbReference type="EMBL" id="SEP53986.1"/>
    </source>
</evidence>
<protein>
    <recommendedName>
        <fullName evidence="3">DUF8175 domain-containing protein</fullName>
    </recommendedName>
</protein>
<evidence type="ECO:0000259" key="3">
    <source>
        <dbReference type="Pfam" id="PF26526"/>
    </source>
</evidence>
<feature type="transmembrane region" description="Helical" evidence="2">
    <location>
        <begin position="18"/>
        <end position="39"/>
    </location>
</feature>
<gene>
    <name evidence="4" type="ORF">SAMN04489732_13441</name>
</gene>
<keyword evidence="2" id="KW-0472">Membrane</keyword>
<keyword evidence="2" id="KW-1133">Transmembrane helix</keyword>
<accession>A0A1H8YPA5</accession>
<keyword evidence="2" id="KW-0812">Transmembrane</keyword>
<evidence type="ECO:0000256" key="2">
    <source>
        <dbReference type="SAM" id="Phobius"/>
    </source>
</evidence>
<dbReference type="STRING" id="394193.SAMN04489732_13441"/>
<reference evidence="4 5" key="1">
    <citation type="submission" date="2016-10" db="EMBL/GenBank/DDBJ databases">
        <authorList>
            <person name="de Groot N.N."/>
        </authorList>
    </citation>
    <scope>NUCLEOTIDE SEQUENCE [LARGE SCALE GENOMIC DNA]</scope>
    <source>
        <strain evidence="4 5">DSM 44993</strain>
    </source>
</reference>
<organism evidence="4 5">
    <name type="scientific">Amycolatopsis saalfeldensis</name>
    <dbReference type="NCBI Taxonomy" id="394193"/>
    <lineage>
        <taxon>Bacteria</taxon>
        <taxon>Bacillati</taxon>
        <taxon>Actinomycetota</taxon>
        <taxon>Actinomycetes</taxon>
        <taxon>Pseudonocardiales</taxon>
        <taxon>Pseudonocardiaceae</taxon>
        <taxon>Amycolatopsis</taxon>
    </lineage>
</organism>
<dbReference type="InterPro" id="IPR058488">
    <property type="entry name" value="DUF8175"/>
</dbReference>
<keyword evidence="5" id="KW-1185">Reference proteome</keyword>
<proteinExistence type="predicted"/>
<feature type="compositionally biased region" description="Polar residues" evidence="1">
    <location>
        <begin position="43"/>
        <end position="59"/>
    </location>
</feature>
<feature type="region of interest" description="Disordered" evidence="1">
    <location>
        <begin position="43"/>
        <end position="70"/>
    </location>
</feature>
<sequence length="230" mass="23277">MSYYAPPSTAGRRSSRTWLLIVATIVALAVGLVVGHWVFPSSTSSAPQATQPGASTAPTSGAVGGPHGPAKIVQGVPSGYSHDQAGAATAGVNAVQLVLNIAHGQADSATASKTWTASNADEAARKVLATAPDASSDNQTSKVPASTRVTAYSDASATVEIWVLSVGSTSGVGGTTAAADWSTHTVRLTWENGDWKVSSLRASKGPKPGDGSPAPVTTPLTNGLYTYYIN</sequence>
<name>A0A1H8YPA5_9PSEU</name>
<dbReference type="Pfam" id="PF26526">
    <property type="entry name" value="DUF8175"/>
    <property type="match status" value="1"/>
</dbReference>
<evidence type="ECO:0000313" key="5">
    <source>
        <dbReference type="Proteomes" id="UP000198582"/>
    </source>
</evidence>
<dbReference type="AlphaFoldDB" id="A0A1H8YPA5"/>
<evidence type="ECO:0000256" key="1">
    <source>
        <dbReference type="SAM" id="MobiDB-lite"/>
    </source>
</evidence>